<gene>
    <name evidence="1" type="primary">truF2</name>
</gene>
<dbReference type="AlphaFoldDB" id="B2KYH1"/>
<dbReference type="Pfam" id="PF19156">
    <property type="entry name" value="DUF5838"/>
    <property type="match status" value="1"/>
</dbReference>
<evidence type="ECO:0000313" key="1">
    <source>
        <dbReference type="EMBL" id="ACA04493.1"/>
    </source>
</evidence>
<protein>
    <submittedName>
        <fullName evidence="1">TruF2</fullName>
    </submittedName>
</protein>
<name>B2KYH1_9PROC</name>
<accession>B2KYH1</accession>
<reference evidence="1" key="1">
    <citation type="journal article" date="2008" name="Nat. Chem. Biol.">
        <title>A global assembly line for cyanobactins.</title>
        <authorList>
            <person name="Donia M.S."/>
            <person name="Ravel J."/>
            <person name="Schmidt E.W."/>
        </authorList>
    </citation>
    <scope>NUCLEOTIDE SEQUENCE</scope>
</reference>
<dbReference type="InterPro" id="IPR031037">
    <property type="entry name" value="Preny_LynF_TruF"/>
</dbReference>
<sequence>MVLSQLSKQTNLRENRLRCIRTHLEAFDIEPVLQISLFEEVIMEVEGSCNVKCSCKVERDRLFACQFTLAYSQQKWPKTLKYNAILFDKIKSQVGICIDSSKFEQFSRLHVNSDKILDSTVGIDLRPKSQDSCIRISVHLEPKESPEELVRTALALDNATYTSELTQVFLQDCTAIIFECFFDGRSRIELGAVAPGKKHGFSGNHGRALTAYAQKYFSPKAVSLSEVSDLFGMTISKYKAEPVLHFGFNNIKDISNYFLFNTLGNRIYSFCQNQDCILLAIIGVNEKELYSNRLENFLFDYAKNDESRMMRV</sequence>
<dbReference type="EMBL" id="EU290742">
    <property type="protein sequence ID" value="ACA04493.1"/>
    <property type="molecule type" value="Genomic_DNA"/>
</dbReference>
<proteinExistence type="predicted"/>
<dbReference type="CDD" id="cd14243">
    <property type="entry name" value="PT-AcyF_like"/>
    <property type="match status" value="1"/>
</dbReference>
<dbReference type="NCBIfam" id="TIGR04445">
    <property type="entry name" value="preny_LynF_TruF"/>
    <property type="match status" value="1"/>
</dbReference>
<organism evidence="1">
    <name type="scientific">uncultured Prochloron sp. 06037A</name>
    <dbReference type="NCBI Taxonomy" id="503010"/>
    <lineage>
        <taxon>Bacteria</taxon>
        <taxon>Bacillati</taxon>
        <taxon>Cyanobacteriota</taxon>
        <taxon>Cyanophyceae</taxon>
        <taxon>Oscillatoriophycideae</taxon>
        <taxon>Chroococcales</taxon>
        <taxon>Prochloraceae</taxon>
        <taxon>Prochloron</taxon>
        <taxon>environmental samples</taxon>
    </lineage>
</organism>